<reference evidence="3" key="1">
    <citation type="submission" date="2011-08" db="EMBL/GenBank/DDBJ databases">
        <authorList>
            <person name="Rombauts S."/>
        </authorList>
    </citation>
    <scope>NUCLEOTIDE SEQUENCE</scope>
    <source>
        <strain evidence="3">London</strain>
    </source>
</reference>
<reference evidence="2" key="2">
    <citation type="submission" date="2015-06" db="UniProtKB">
        <authorList>
            <consortium name="EnsemblMetazoa"/>
        </authorList>
    </citation>
    <scope>IDENTIFICATION</scope>
</reference>
<keyword evidence="3" id="KW-1185">Reference proteome</keyword>
<dbReference type="OrthoDB" id="1434354at2759"/>
<accession>T1KY08</accession>
<dbReference type="EnsemblMetazoa" id="tetur26g02050.1">
    <property type="protein sequence ID" value="tetur26g02050.1"/>
    <property type="gene ID" value="tetur26g02050"/>
</dbReference>
<dbReference type="AlphaFoldDB" id="T1KY08"/>
<dbReference type="eggNOG" id="KOG1471">
    <property type="taxonomic scope" value="Eukaryota"/>
</dbReference>
<evidence type="ECO:0000313" key="2">
    <source>
        <dbReference type="EnsemblMetazoa" id="tetur26g02050.1"/>
    </source>
</evidence>
<proteinExistence type="predicted"/>
<dbReference type="EMBL" id="CAEY01000697">
    <property type="status" value="NOT_ANNOTATED_CDS"/>
    <property type="molecule type" value="Genomic_DNA"/>
</dbReference>
<dbReference type="InterPro" id="IPR036865">
    <property type="entry name" value="CRAL-TRIO_dom_sf"/>
</dbReference>
<dbReference type="Pfam" id="PF00650">
    <property type="entry name" value="CRAL_TRIO"/>
    <property type="match status" value="1"/>
</dbReference>
<organism evidence="2 3">
    <name type="scientific">Tetranychus urticae</name>
    <name type="common">Two-spotted spider mite</name>
    <dbReference type="NCBI Taxonomy" id="32264"/>
    <lineage>
        <taxon>Eukaryota</taxon>
        <taxon>Metazoa</taxon>
        <taxon>Ecdysozoa</taxon>
        <taxon>Arthropoda</taxon>
        <taxon>Chelicerata</taxon>
        <taxon>Arachnida</taxon>
        <taxon>Acari</taxon>
        <taxon>Acariformes</taxon>
        <taxon>Trombidiformes</taxon>
        <taxon>Prostigmata</taxon>
        <taxon>Eleutherengona</taxon>
        <taxon>Raphignathae</taxon>
        <taxon>Tetranychoidea</taxon>
        <taxon>Tetranychidae</taxon>
        <taxon>Tetranychus</taxon>
    </lineage>
</organism>
<gene>
    <name evidence="2" type="primary">107368354</name>
</gene>
<dbReference type="PROSITE" id="PS50191">
    <property type="entry name" value="CRAL_TRIO"/>
    <property type="match status" value="1"/>
</dbReference>
<dbReference type="InterPro" id="IPR036273">
    <property type="entry name" value="CRAL/TRIO_N_dom_sf"/>
</dbReference>
<dbReference type="SUPFAM" id="SSF52087">
    <property type="entry name" value="CRAL/TRIO domain"/>
    <property type="match status" value="1"/>
</dbReference>
<dbReference type="CDD" id="cd00170">
    <property type="entry name" value="SEC14"/>
    <property type="match status" value="1"/>
</dbReference>
<dbReference type="HOGENOM" id="CLU_014001_7_0_1"/>
<protein>
    <recommendedName>
        <fullName evidence="1">CRAL-TRIO domain-containing protein</fullName>
    </recommendedName>
</protein>
<dbReference type="PANTHER" id="PTHR46384:SF1">
    <property type="entry name" value="MOTILE SPERM DOMAIN-CONTAINING PROTEIN 2"/>
    <property type="match status" value="1"/>
</dbReference>
<dbReference type="OMA" id="YWIESVE"/>
<dbReference type="SUPFAM" id="SSF46938">
    <property type="entry name" value="CRAL/TRIO N-terminal domain"/>
    <property type="match status" value="1"/>
</dbReference>
<feature type="domain" description="CRAL-TRIO" evidence="1">
    <location>
        <begin position="89"/>
        <end position="239"/>
    </location>
</feature>
<dbReference type="SMART" id="SM00516">
    <property type="entry name" value="SEC14"/>
    <property type="match status" value="1"/>
</dbReference>
<evidence type="ECO:0000259" key="1">
    <source>
        <dbReference type="PROSITE" id="PS50191"/>
    </source>
</evidence>
<dbReference type="Gene3D" id="3.40.525.10">
    <property type="entry name" value="CRAL-TRIO lipid binding domain"/>
    <property type="match status" value="1"/>
</dbReference>
<dbReference type="KEGG" id="tut:107368354"/>
<sequence length="321" mass="36626">MVNLEKKLKDSMAIKEIRDKFQAALPKNRDKFDEQDVQRILTDDWYVKRFLIARNRSPGEAFKMIMESLEWRKTQGFATLPANAFPQEFYFVNAMFDYEPDLEGNVTLHIRVRYVLRCGPLVAHAVKWASKFFYDLENRCQSSFFTILIDFSGCGIKNAEFDFVKHAVVVLKNYTPACVKRILIIDLPPILRLGYNFIKSWIPDNGRSILKFISRSQLTEYIDPSNLPDYLGGTCSRPYQGMKVVPEGCPTAVEYGLSCGIPLDQCVKIAKTYEPLVKEIGLYDLSSEADFAAKVESELKSRKEGKLNEADALKIAQAVIT</sequence>
<dbReference type="InterPro" id="IPR053012">
    <property type="entry name" value="ER-organelle_contact"/>
</dbReference>
<dbReference type="PANTHER" id="PTHR46384">
    <property type="entry name" value="MOTILE SPERM DOMAIN-CONTAINING PROTEIN 2"/>
    <property type="match status" value="1"/>
</dbReference>
<dbReference type="Proteomes" id="UP000015104">
    <property type="component" value="Unassembled WGS sequence"/>
</dbReference>
<name>T1KY08_TETUR</name>
<dbReference type="GO" id="GO:0140284">
    <property type="term" value="C:endoplasmic reticulum-endosome membrane contact site"/>
    <property type="evidence" value="ECO:0007669"/>
    <property type="project" value="TreeGrafter"/>
</dbReference>
<dbReference type="GO" id="GO:0012505">
    <property type="term" value="C:endomembrane system"/>
    <property type="evidence" value="ECO:0007669"/>
    <property type="project" value="TreeGrafter"/>
</dbReference>
<dbReference type="InterPro" id="IPR001251">
    <property type="entry name" value="CRAL-TRIO_dom"/>
</dbReference>
<evidence type="ECO:0000313" key="3">
    <source>
        <dbReference type="Proteomes" id="UP000015104"/>
    </source>
</evidence>